<gene>
    <name evidence="2" type="ORF">DBV15_06053</name>
</gene>
<feature type="region of interest" description="Disordered" evidence="1">
    <location>
        <begin position="39"/>
        <end position="63"/>
    </location>
</feature>
<organism evidence="2 3">
    <name type="scientific">Temnothorax longispinosus</name>
    <dbReference type="NCBI Taxonomy" id="300112"/>
    <lineage>
        <taxon>Eukaryota</taxon>
        <taxon>Metazoa</taxon>
        <taxon>Ecdysozoa</taxon>
        <taxon>Arthropoda</taxon>
        <taxon>Hexapoda</taxon>
        <taxon>Insecta</taxon>
        <taxon>Pterygota</taxon>
        <taxon>Neoptera</taxon>
        <taxon>Endopterygota</taxon>
        <taxon>Hymenoptera</taxon>
        <taxon>Apocrita</taxon>
        <taxon>Aculeata</taxon>
        <taxon>Formicoidea</taxon>
        <taxon>Formicidae</taxon>
        <taxon>Myrmicinae</taxon>
        <taxon>Temnothorax</taxon>
    </lineage>
</organism>
<dbReference type="AlphaFoldDB" id="A0A4S2KZY5"/>
<sequence length="225" mass="24848">MIHAYWMLTEWVNNRVDFIASQFSSKPSILKAIAPGTFSSAHRHAKPRSPSVNSRSKSRHSTSVALSRIGPTFLEPRGKIATYLRSSYSVDQLARIRESMRRAGGLAGHTMPWVSPTFGRRGDPSSHQPRVSSTILLTATINKVKKVVAPCAFQDFHGIATHDDQYEIFSRHLGALGRHARFVLTTIGVSNCENRPGLLRRTVNVGGGLSTRKYNRRLCIGGPGE</sequence>
<name>A0A4S2KZY5_9HYME</name>
<reference evidence="2 3" key="1">
    <citation type="journal article" date="2019" name="Philos. Trans. R. Soc. Lond., B, Biol. Sci.">
        <title>Ant behaviour and brain gene expression of defending hosts depend on the ecological success of the intruding social parasite.</title>
        <authorList>
            <person name="Kaur R."/>
            <person name="Stoldt M."/>
            <person name="Jongepier E."/>
            <person name="Feldmeyer B."/>
            <person name="Menzel F."/>
            <person name="Bornberg-Bauer E."/>
            <person name="Foitzik S."/>
        </authorList>
    </citation>
    <scope>NUCLEOTIDE SEQUENCE [LARGE SCALE GENOMIC DNA]</scope>
    <source>
        <tissue evidence="2">Whole body</tissue>
    </source>
</reference>
<evidence type="ECO:0000256" key="1">
    <source>
        <dbReference type="SAM" id="MobiDB-lite"/>
    </source>
</evidence>
<dbReference type="EMBL" id="QBLH01000387">
    <property type="protein sequence ID" value="TGZ55913.1"/>
    <property type="molecule type" value="Genomic_DNA"/>
</dbReference>
<accession>A0A4S2KZY5</accession>
<comment type="caution">
    <text evidence="2">The sequence shown here is derived from an EMBL/GenBank/DDBJ whole genome shotgun (WGS) entry which is preliminary data.</text>
</comment>
<dbReference type="Proteomes" id="UP000310200">
    <property type="component" value="Unassembled WGS sequence"/>
</dbReference>
<proteinExistence type="predicted"/>
<protein>
    <submittedName>
        <fullName evidence="2">Uncharacterized protein</fullName>
    </submittedName>
</protein>
<keyword evidence="3" id="KW-1185">Reference proteome</keyword>
<evidence type="ECO:0000313" key="3">
    <source>
        <dbReference type="Proteomes" id="UP000310200"/>
    </source>
</evidence>
<feature type="non-terminal residue" evidence="2">
    <location>
        <position position="225"/>
    </location>
</feature>
<feature type="compositionally biased region" description="Polar residues" evidence="1">
    <location>
        <begin position="50"/>
        <end position="63"/>
    </location>
</feature>
<evidence type="ECO:0000313" key="2">
    <source>
        <dbReference type="EMBL" id="TGZ55913.1"/>
    </source>
</evidence>